<evidence type="ECO:0000256" key="4">
    <source>
        <dbReference type="ARBA" id="ARBA00022801"/>
    </source>
</evidence>
<protein>
    <recommendedName>
        <fullName evidence="2">Bis(5'-adenosyl)-triphosphatase</fullName>
        <ecNumber evidence="14">2.7.7.51</ecNumber>
        <ecNumber evidence="1">3.6.1.29</ecNumber>
        <ecNumber evidence="13">3.6.2.1</ecNumber>
    </recommendedName>
    <alternativeName>
        <fullName evidence="8">AP3A hydrolase</fullName>
    </alternativeName>
    <alternativeName>
        <fullName evidence="15">Adenosine 5'-monophosphoramidase FHIT</fullName>
    </alternativeName>
    <alternativeName>
        <fullName evidence="16">Adenylylsulfatase</fullName>
    </alternativeName>
    <alternativeName>
        <fullName evidence="18">Adenylylsulfate-ammonia adenylyltransferase</fullName>
    </alternativeName>
    <alternativeName>
        <fullName evidence="6">Diadenosine 5',5'''-P1,P3-triphosphate hydrolase</fullName>
    </alternativeName>
    <alternativeName>
        <fullName evidence="7">Dinucleosidetriphosphatase</fullName>
    </alternativeName>
    <alternativeName>
        <fullName evidence="17">Fragile histidine triad protein</fullName>
    </alternativeName>
</protein>
<evidence type="ECO:0000256" key="11">
    <source>
        <dbReference type="ARBA" id="ARBA00051546"/>
    </source>
</evidence>
<evidence type="ECO:0000256" key="19">
    <source>
        <dbReference type="PROSITE-ProRule" id="PRU00464"/>
    </source>
</evidence>
<dbReference type="GO" id="GO:0006163">
    <property type="term" value="P:purine nucleotide metabolic process"/>
    <property type="evidence" value="ECO:0007669"/>
    <property type="project" value="TreeGrafter"/>
</dbReference>
<dbReference type="STRING" id="55661.A0A091GUQ8"/>
<evidence type="ECO:0000256" key="2">
    <source>
        <dbReference type="ARBA" id="ARBA00014605"/>
    </source>
</evidence>
<dbReference type="Pfam" id="PF01230">
    <property type="entry name" value="HIT"/>
    <property type="match status" value="1"/>
</dbReference>
<dbReference type="PROSITE" id="PS51084">
    <property type="entry name" value="HIT_2"/>
    <property type="match status" value="1"/>
</dbReference>
<evidence type="ECO:0000256" key="9">
    <source>
        <dbReference type="ARBA" id="ARBA00047780"/>
    </source>
</evidence>
<evidence type="ECO:0000259" key="20">
    <source>
        <dbReference type="PROSITE" id="PS51084"/>
    </source>
</evidence>
<evidence type="ECO:0000256" key="8">
    <source>
        <dbReference type="ARBA" id="ARBA00031824"/>
    </source>
</evidence>
<dbReference type="EMBL" id="KL447839">
    <property type="protein sequence ID" value="KFO77807.1"/>
    <property type="molecule type" value="Genomic_DNA"/>
</dbReference>
<comment type="catalytic activity">
    <reaction evidence="11">
        <text>adenosine 5'-phosphosulfate + NH4(+) = adenosine 5'-phosphoramidate + sulfate + 2 H(+)</text>
        <dbReference type="Rhea" id="RHEA:19197"/>
        <dbReference type="ChEBI" id="CHEBI:15378"/>
        <dbReference type="ChEBI" id="CHEBI:16189"/>
        <dbReference type="ChEBI" id="CHEBI:28938"/>
        <dbReference type="ChEBI" id="CHEBI:57890"/>
        <dbReference type="ChEBI" id="CHEBI:58243"/>
        <dbReference type="EC" id="2.7.7.51"/>
    </reaction>
</comment>
<dbReference type="EC" id="2.7.7.51" evidence="14"/>
<keyword evidence="22" id="KW-1185">Reference proteome</keyword>
<reference evidence="21 22" key="1">
    <citation type="submission" date="2014-04" db="EMBL/GenBank/DDBJ databases">
        <title>Genome evolution of avian class.</title>
        <authorList>
            <person name="Zhang G."/>
            <person name="Li C."/>
        </authorList>
    </citation>
    <scope>NUCLEOTIDE SEQUENCE [LARGE SCALE GENOMIC DNA]</scope>
    <source>
        <strain evidence="21">BGI_N303</strain>
    </source>
</reference>
<dbReference type="GO" id="GO:0005737">
    <property type="term" value="C:cytoplasm"/>
    <property type="evidence" value="ECO:0007669"/>
    <property type="project" value="TreeGrafter"/>
</dbReference>
<dbReference type="SUPFAM" id="SSF54197">
    <property type="entry name" value="HIT-like"/>
    <property type="match status" value="1"/>
</dbReference>
<dbReference type="FunFam" id="3.30.428.10:FF:000011">
    <property type="entry name" value="Fragile histidine triad"/>
    <property type="match status" value="1"/>
</dbReference>
<dbReference type="EC" id="3.6.2.1" evidence="13"/>
<dbReference type="Proteomes" id="UP000053760">
    <property type="component" value="Unassembled WGS sequence"/>
</dbReference>
<dbReference type="PANTHER" id="PTHR46981:SF1">
    <property type="entry name" value="BIS(5'-ADENOSYL)-TRIPHOSPHATASE"/>
    <property type="match status" value="1"/>
</dbReference>
<dbReference type="GO" id="GO:0000166">
    <property type="term" value="F:nucleotide binding"/>
    <property type="evidence" value="ECO:0007669"/>
    <property type="project" value="UniProtKB-KW"/>
</dbReference>
<dbReference type="GO" id="GO:0005634">
    <property type="term" value="C:nucleus"/>
    <property type="evidence" value="ECO:0007669"/>
    <property type="project" value="TreeGrafter"/>
</dbReference>
<proteinExistence type="predicted"/>
<gene>
    <name evidence="21" type="ORF">N303_08576</name>
</gene>
<evidence type="ECO:0000256" key="7">
    <source>
        <dbReference type="ARBA" id="ARBA00031555"/>
    </source>
</evidence>
<evidence type="ECO:0000256" key="12">
    <source>
        <dbReference type="ARBA" id="ARBA00065296"/>
    </source>
</evidence>
<dbReference type="GO" id="GO:0032435">
    <property type="term" value="P:negative regulation of proteasomal ubiquitin-dependent protein catabolic process"/>
    <property type="evidence" value="ECO:0007669"/>
    <property type="project" value="TreeGrafter"/>
</dbReference>
<evidence type="ECO:0000313" key="21">
    <source>
        <dbReference type="EMBL" id="KFO77807.1"/>
    </source>
</evidence>
<evidence type="ECO:0000313" key="22">
    <source>
        <dbReference type="Proteomes" id="UP000053760"/>
    </source>
</evidence>
<evidence type="ECO:0000256" key="14">
    <source>
        <dbReference type="ARBA" id="ARBA00066878"/>
    </source>
</evidence>
<evidence type="ECO:0000256" key="13">
    <source>
        <dbReference type="ARBA" id="ARBA00066544"/>
    </source>
</evidence>
<dbReference type="GO" id="GO:0047352">
    <property type="term" value="F:adenylylsulfate-ammonia adenylyltransferase activity"/>
    <property type="evidence" value="ECO:0007669"/>
    <property type="project" value="UniProtKB-EC"/>
</dbReference>
<comment type="subunit">
    <text evidence="12">Homodimer. Interacts with UBE2I. Interacts with MDM2. Interacts with CTNNB1. Identified in a complex with CTNNB1 and LEF1.</text>
</comment>
<keyword evidence="3" id="KW-0547">Nucleotide-binding</keyword>
<name>A0A091GUQ8_CUCCA</name>
<dbReference type="EC" id="3.6.1.29" evidence="1"/>
<keyword evidence="4" id="KW-0378">Hydrolase</keyword>
<feature type="domain" description="HIT" evidence="20">
    <location>
        <begin position="1"/>
        <end position="91"/>
    </location>
</feature>
<evidence type="ECO:0000256" key="16">
    <source>
        <dbReference type="ARBA" id="ARBA00079058"/>
    </source>
</evidence>
<organism evidence="21 22">
    <name type="scientific">Cuculus canorus</name>
    <name type="common">Common cuckoo</name>
    <dbReference type="NCBI Taxonomy" id="55661"/>
    <lineage>
        <taxon>Eukaryota</taxon>
        <taxon>Metazoa</taxon>
        <taxon>Chordata</taxon>
        <taxon>Craniata</taxon>
        <taxon>Vertebrata</taxon>
        <taxon>Euteleostomi</taxon>
        <taxon>Archelosauria</taxon>
        <taxon>Archosauria</taxon>
        <taxon>Dinosauria</taxon>
        <taxon>Saurischia</taxon>
        <taxon>Theropoda</taxon>
        <taxon>Coelurosauria</taxon>
        <taxon>Aves</taxon>
        <taxon>Neognathae</taxon>
        <taxon>Neoaves</taxon>
        <taxon>Otidimorphae</taxon>
        <taxon>Cuculiformes</taxon>
        <taxon>Cuculidae</taxon>
        <taxon>Cuculus</taxon>
    </lineage>
</organism>
<evidence type="ECO:0000256" key="18">
    <source>
        <dbReference type="ARBA" id="ARBA00081140"/>
    </source>
</evidence>
<evidence type="ECO:0000256" key="15">
    <source>
        <dbReference type="ARBA" id="ARBA00076900"/>
    </source>
</evidence>
<dbReference type="GO" id="GO:0031625">
    <property type="term" value="F:ubiquitin protein ligase binding"/>
    <property type="evidence" value="ECO:0007669"/>
    <property type="project" value="TreeGrafter"/>
</dbReference>
<evidence type="ECO:0000256" key="1">
    <source>
        <dbReference type="ARBA" id="ARBA00012377"/>
    </source>
</evidence>
<evidence type="ECO:0000256" key="6">
    <source>
        <dbReference type="ARBA" id="ARBA00029905"/>
    </source>
</evidence>
<dbReference type="InterPro" id="IPR036265">
    <property type="entry name" value="HIT-like_sf"/>
</dbReference>
<dbReference type="GO" id="GO:0005886">
    <property type="term" value="C:plasma membrane"/>
    <property type="evidence" value="ECO:0007669"/>
    <property type="project" value="TreeGrafter"/>
</dbReference>
<comment type="catalytic activity">
    <reaction evidence="10">
        <text>adenosine 5'-phosphosulfate + H2O = sulfate + AMP + 2 H(+)</text>
        <dbReference type="Rhea" id="RHEA:17041"/>
        <dbReference type="ChEBI" id="CHEBI:15377"/>
        <dbReference type="ChEBI" id="CHEBI:15378"/>
        <dbReference type="ChEBI" id="CHEBI:16189"/>
        <dbReference type="ChEBI" id="CHEBI:58243"/>
        <dbReference type="ChEBI" id="CHEBI:456215"/>
        <dbReference type="EC" id="3.6.2.1"/>
    </reaction>
</comment>
<dbReference type="GO" id="GO:0047710">
    <property type="term" value="F:bis(5'-adenosyl)-triphosphatase activity"/>
    <property type="evidence" value="ECO:0007669"/>
    <property type="project" value="UniProtKB-EC"/>
</dbReference>
<feature type="non-terminal residue" evidence="21">
    <location>
        <position position="1"/>
    </location>
</feature>
<evidence type="ECO:0000256" key="3">
    <source>
        <dbReference type="ARBA" id="ARBA00022741"/>
    </source>
</evidence>
<evidence type="ECO:0000256" key="10">
    <source>
        <dbReference type="ARBA" id="ARBA00051421"/>
    </source>
</evidence>
<dbReference type="Gene3D" id="3.30.428.10">
    <property type="entry name" value="HIT-like"/>
    <property type="match status" value="1"/>
</dbReference>
<sequence length="91" mass="10144">LRFGQHLIKPSVVFLRTELSFALVNHKPVVPGHVLVCPLRPVERFRDLRPEEVADLFCVAQRVGNVVEKHFCGTSLTISIQDGPEAGQTVK</sequence>
<dbReference type="InterPro" id="IPR052677">
    <property type="entry name" value="Dinucleoside_ppp_hydrolase"/>
</dbReference>
<dbReference type="InterPro" id="IPR011146">
    <property type="entry name" value="HIT-like"/>
</dbReference>
<dbReference type="GO" id="GO:0047627">
    <property type="term" value="F:adenylylsulfatase activity"/>
    <property type="evidence" value="ECO:0007669"/>
    <property type="project" value="UniProtKB-EC"/>
</dbReference>
<evidence type="ECO:0000256" key="5">
    <source>
        <dbReference type="ARBA" id="ARBA00024472"/>
    </source>
</evidence>
<evidence type="ECO:0000256" key="17">
    <source>
        <dbReference type="ARBA" id="ARBA00079477"/>
    </source>
</evidence>
<comment type="catalytic activity">
    <reaction evidence="5">
        <text>adenosine 5'-phosphoramidate + H2O = NH4(+) + AMP</text>
        <dbReference type="Rhea" id="RHEA:67916"/>
        <dbReference type="ChEBI" id="CHEBI:15377"/>
        <dbReference type="ChEBI" id="CHEBI:28938"/>
        <dbReference type="ChEBI" id="CHEBI:57890"/>
        <dbReference type="ChEBI" id="CHEBI:456215"/>
    </reaction>
</comment>
<accession>A0A091GUQ8</accession>
<dbReference type="GO" id="GO:0072332">
    <property type="term" value="P:intrinsic apoptotic signaling pathway by p53 class mediator"/>
    <property type="evidence" value="ECO:0007669"/>
    <property type="project" value="TreeGrafter"/>
</dbReference>
<dbReference type="PANTHER" id="PTHR46981">
    <property type="entry name" value="BIS(5'-ADENOSYL)-TRIPHOSPHATASE"/>
    <property type="match status" value="1"/>
</dbReference>
<dbReference type="GO" id="GO:0015964">
    <property type="term" value="P:diadenosine triphosphate catabolic process"/>
    <property type="evidence" value="ECO:0007669"/>
    <property type="project" value="TreeGrafter"/>
</dbReference>
<comment type="catalytic activity">
    <reaction evidence="9">
        <text>P(1),P(3)-bis(5'-adenosyl) triphosphate + H2O = AMP + ADP + 2 H(+)</text>
        <dbReference type="Rhea" id="RHEA:13893"/>
        <dbReference type="ChEBI" id="CHEBI:15377"/>
        <dbReference type="ChEBI" id="CHEBI:15378"/>
        <dbReference type="ChEBI" id="CHEBI:58529"/>
        <dbReference type="ChEBI" id="CHEBI:456215"/>
        <dbReference type="ChEBI" id="CHEBI:456216"/>
        <dbReference type="EC" id="3.6.1.29"/>
    </reaction>
</comment>
<feature type="non-terminal residue" evidence="21">
    <location>
        <position position="91"/>
    </location>
</feature>
<comment type="caution">
    <text evidence="19">Lacks conserved residue(s) required for the propagation of feature annotation.</text>
</comment>
<dbReference type="AlphaFoldDB" id="A0A091GUQ8"/>